<gene>
    <name evidence="7" type="ORF">C5167_012966</name>
</gene>
<reference evidence="7 8" key="1">
    <citation type="journal article" date="2018" name="Science">
        <title>The opium poppy genome and morphinan production.</title>
        <authorList>
            <person name="Guo L."/>
            <person name="Winzer T."/>
            <person name="Yang X."/>
            <person name="Li Y."/>
            <person name="Ning Z."/>
            <person name="He Z."/>
            <person name="Teodor R."/>
            <person name="Lu Y."/>
            <person name="Bowser T.A."/>
            <person name="Graham I.A."/>
            <person name="Ye K."/>
        </authorList>
    </citation>
    <scope>NUCLEOTIDE SEQUENCE [LARGE SCALE GENOMIC DNA]</scope>
    <source>
        <strain evidence="8">cv. HN1</strain>
        <tissue evidence="7">Leaves</tissue>
    </source>
</reference>
<evidence type="ECO:0000256" key="4">
    <source>
        <dbReference type="ARBA" id="ARBA00022643"/>
    </source>
</evidence>
<feature type="domain" description="NADH:flavin oxidoreductase/NADH oxidase N-terminal" evidence="6">
    <location>
        <begin position="53"/>
        <end position="192"/>
    </location>
</feature>
<comment type="similarity">
    <text evidence="2">Belongs to the NADH:flavin oxidoreductase/NADH oxidase family.</text>
</comment>
<dbReference type="OMA" id="LYCHATE"/>
<dbReference type="GO" id="GO:0016491">
    <property type="term" value="F:oxidoreductase activity"/>
    <property type="evidence" value="ECO:0007669"/>
    <property type="project" value="InterPro"/>
</dbReference>
<dbReference type="InterPro" id="IPR045247">
    <property type="entry name" value="Oye-like"/>
</dbReference>
<evidence type="ECO:0000256" key="1">
    <source>
        <dbReference type="ARBA" id="ARBA00001917"/>
    </source>
</evidence>
<evidence type="ECO:0000259" key="6">
    <source>
        <dbReference type="Pfam" id="PF00724"/>
    </source>
</evidence>
<evidence type="ECO:0000256" key="5">
    <source>
        <dbReference type="ARBA" id="ARBA00022857"/>
    </source>
</evidence>
<keyword evidence="4" id="KW-0288">FMN</keyword>
<keyword evidence="5" id="KW-0521">NADP</keyword>
<comment type="cofactor">
    <cofactor evidence="1">
        <name>FMN</name>
        <dbReference type="ChEBI" id="CHEBI:58210"/>
    </cofactor>
</comment>
<sequence>MQPCITRSEPPMEAFLFLKLLEYLKLPMDKFTQAKFNFIRYSDTPGIWKKEHIWHVGRVSTCDYQPNKKAPISCTNKGCTPGLCGVDWPTPHRLSVNETAQVINEFKLAARSAIEAGFDGVEIHGAHGYILDQFMKDAVNDRTDEYGGTLEKRCRFALEVVEAVVEEIGADKVGIRLSPFADYMESGDSNPEALGLFMAESLNKFGILSPRTRA</sequence>
<keyword evidence="8" id="KW-1185">Reference proteome</keyword>
<dbReference type="GO" id="GO:0010181">
    <property type="term" value="F:FMN binding"/>
    <property type="evidence" value="ECO:0007669"/>
    <property type="project" value="InterPro"/>
</dbReference>
<dbReference type="InterPro" id="IPR013785">
    <property type="entry name" value="Aldolase_TIM"/>
</dbReference>
<evidence type="ECO:0000313" key="7">
    <source>
        <dbReference type="EMBL" id="RZC54111.1"/>
    </source>
</evidence>
<evidence type="ECO:0000256" key="3">
    <source>
        <dbReference type="ARBA" id="ARBA00022630"/>
    </source>
</evidence>
<dbReference type="Pfam" id="PF00724">
    <property type="entry name" value="Oxidored_FMN"/>
    <property type="match status" value="1"/>
</dbReference>
<dbReference type="STRING" id="3469.A0A4Y7J2D9"/>
<keyword evidence="3" id="KW-0285">Flavoprotein</keyword>
<dbReference type="Gene3D" id="3.20.20.70">
    <property type="entry name" value="Aldolase class I"/>
    <property type="match status" value="1"/>
</dbReference>
<dbReference type="Proteomes" id="UP000316621">
    <property type="component" value="Chromosome 3"/>
</dbReference>
<accession>A0A4Y7J2D9</accession>
<dbReference type="AlphaFoldDB" id="A0A4Y7J2D9"/>
<dbReference type="PANTHER" id="PTHR22893">
    <property type="entry name" value="NADH OXIDOREDUCTASE-RELATED"/>
    <property type="match status" value="1"/>
</dbReference>
<evidence type="ECO:0000256" key="2">
    <source>
        <dbReference type="ARBA" id="ARBA00005979"/>
    </source>
</evidence>
<dbReference type="InterPro" id="IPR001155">
    <property type="entry name" value="OxRdtase_FMN_N"/>
</dbReference>
<dbReference type="PANTHER" id="PTHR22893:SF114">
    <property type="entry name" value="12-OXOPHYTODIENOATE REDUCTASE 2"/>
    <property type="match status" value="1"/>
</dbReference>
<organism evidence="7 8">
    <name type="scientific">Papaver somniferum</name>
    <name type="common">Opium poppy</name>
    <dbReference type="NCBI Taxonomy" id="3469"/>
    <lineage>
        <taxon>Eukaryota</taxon>
        <taxon>Viridiplantae</taxon>
        <taxon>Streptophyta</taxon>
        <taxon>Embryophyta</taxon>
        <taxon>Tracheophyta</taxon>
        <taxon>Spermatophyta</taxon>
        <taxon>Magnoliopsida</taxon>
        <taxon>Ranunculales</taxon>
        <taxon>Papaveraceae</taxon>
        <taxon>Papaveroideae</taxon>
        <taxon>Papaver</taxon>
    </lineage>
</organism>
<name>A0A4Y7J2D9_PAPSO</name>
<dbReference type="SUPFAM" id="SSF51395">
    <property type="entry name" value="FMN-linked oxidoreductases"/>
    <property type="match status" value="1"/>
</dbReference>
<protein>
    <recommendedName>
        <fullName evidence="6">NADH:flavin oxidoreductase/NADH oxidase N-terminal domain-containing protein</fullName>
    </recommendedName>
</protein>
<dbReference type="EMBL" id="CM010717">
    <property type="protein sequence ID" value="RZC54111.1"/>
    <property type="molecule type" value="Genomic_DNA"/>
</dbReference>
<evidence type="ECO:0000313" key="8">
    <source>
        <dbReference type="Proteomes" id="UP000316621"/>
    </source>
</evidence>
<dbReference type="Gramene" id="RZC54111">
    <property type="protein sequence ID" value="RZC54111"/>
    <property type="gene ID" value="C5167_012966"/>
</dbReference>
<proteinExistence type="inferred from homology"/>